<proteinExistence type="predicted"/>
<dbReference type="Proteomes" id="UP000199427">
    <property type="component" value="Unassembled WGS sequence"/>
</dbReference>
<feature type="compositionally biased region" description="Low complexity" evidence="1">
    <location>
        <begin position="163"/>
        <end position="173"/>
    </location>
</feature>
<protein>
    <submittedName>
        <fullName evidence="2">YqfQ-like protein</fullName>
    </submittedName>
</protein>
<dbReference type="Pfam" id="PF14181">
    <property type="entry name" value="YqfQ"/>
    <property type="match status" value="1"/>
</dbReference>
<dbReference type="RefSeq" id="WP_091775586.1">
    <property type="nucleotide sequence ID" value="NZ_CAESCL010000149.1"/>
</dbReference>
<dbReference type="AlphaFoldDB" id="A0A1H9LEY6"/>
<dbReference type="OrthoDB" id="2860117at2"/>
<evidence type="ECO:0000313" key="3">
    <source>
        <dbReference type="Proteomes" id="UP000199427"/>
    </source>
</evidence>
<name>A0A1H9LEY6_9BACI</name>
<dbReference type="STRING" id="571933.SAMN05216362_1472"/>
<sequence length="201" mass="22278">MLQLLTSLLSKQGQQNPINMPPSSPFDHMMFPGPPQSFSSHVQPTGFLNSILKGGNVANSRFPQMPSGLTGQTGTFPQNFSPFFNQMASQGLSSSVPSGLGVTSRLDQIKSIINLVEKSAPVIKQYGPMVKNVPTMFRLLKEMNNLEDQEDSSEEPNINDVITNTTQNSNQNSEEFLTDENSRYRNNEDQDNNPPLPKLYI</sequence>
<dbReference type="EMBL" id="FOES01000047">
    <property type="protein sequence ID" value="SER09757.1"/>
    <property type="molecule type" value="Genomic_DNA"/>
</dbReference>
<evidence type="ECO:0000256" key="1">
    <source>
        <dbReference type="SAM" id="MobiDB-lite"/>
    </source>
</evidence>
<organism evidence="2 3">
    <name type="scientific">Piscibacillus halophilus</name>
    <dbReference type="NCBI Taxonomy" id="571933"/>
    <lineage>
        <taxon>Bacteria</taxon>
        <taxon>Bacillati</taxon>
        <taxon>Bacillota</taxon>
        <taxon>Bacilli</taxon>
        <taxon>Bacillales</taxon>
        <taxon>Bacillaceae</taxon>
        <taxon>Piscibacillus</taxon>
    </lineage>
</organism>
<feature type="region of interest" description="Disordered" evidence="1">
    <location>
        <begin position="146"/>
        <end position="201"/>
    </location>
</feature>
<evidence type="ECO:0000313" key="2">
    <source>
        <dbReference type="EMBL" id="SER09757.1"/>
    </source>
</evidence>
<gene>
    <name evidence="2" type="ORF">SAMN05216362_1472</name>
</gene>
<reference evidence="2 3" key="1">
    <citation type="submission" date="2016-10" db="EMBL/GenBank/DDBJ databases">
        <authorList>
            <person name="de Groot N.N."/>
        </authorList>
    </citation>
    <scope>NUCLEOTIDE SEQUENCE [LARGE SCALE GENOMIC DNA]</scope>
    <source>
        <strain evidence="2 3">DSM 21633</strain>
    </source>
</reference>
<accession>A0A1H9LEY6</accession>
<keyword evidence="3" id="KW-1185">Reference proteome</keyword>
<dbReference type="InterPro" id="IPR025571">
    <property type="entry name" value="YqfQ"/>
</dbReference>